<keyword evidence="7 10" id="KW-0808">Transferase</keyword>
<dbReference type="Gene3D" id="3.40.50.10210">
    <property type="match status" value="1"/>
</dbReference>
<dbReference type="NCBIfam" id="TIGR03160">
    <property type="entry name" value="cobT_DBIPRT"/>
    <property type="match status" value="1"/>
</dbReference>
<dbReference type="CDD" id="cd02439">
    <property type="entry name" value="DMB-PRT_CobT"/>
    <property type="match status" value="1"/>
</dbReference>
<evidence type="ECO:0000256" key="3">
    <source>
        <dbReference type="ARBA" id="ARBA00011991"/>
    </source>
</evidence>
<dbReference type="InterPro" id="IPR003200">
    <property type="entry name" value="Nict_dMeBzImd_PRibTrfase"/>
</dbReference>
<evidence type="ECO:0000256" key="4">
    <source>
        <dbReference type="ARBA" id="ARBA00015486"/>
    </source>
</evidence>
<accession>A0ABQ3H4D9</accession>
<comment type="catalytic activity">
    <reaction evidence="9 10">
        <text>5,6-dimethylbenzimidazole + nicotinate beta-D-ribonucleotide = alpha-ribazole 5'-phosphate + nicotinate + H(+)</text>
        <dbReference type="Rhea" id="RHEA:11196"/>
        <dbReference type="ChEBI" id="CHEBI:15378"/>
        <dbReference type="ChEBI" id="CHEBI:15890"/>
        <dbReference type="ChEBI" id="CHEBI:32544"/>
        <dbReference type="ChEBI" id="CHEBI:57502"/>
        <dbReference type="ChEBI" id="CHEBI:57918"/>
        <dbReference type="EC" id="2.4.2.21"/>
    </reaction>
</comment>
<evidence type="ECO:0000313" key="11">
    <source>
        <dbReference type="EMBL" id="GHD67941.1"/>
    </source>
</evidence>
<dbReference type="InterPro" id="IPR023195">
    <property type="entry name" value="Nict_dMeBzImd_PRibTrfase_N"/>
</dbReference>
<dbReference type="Proteomes" id="UP000604737">
    <property type="component" value="Unassembled WGS sequence"/>
</dbReference>
<comment type="similarity">
    <text evidence="2 10">Belongs to the CobT family.</text>
</comment>
<name>A0ABQ3H4D9_9NEIS</name>
<dbReference type="EC" id="2.4.2.21" evidence="3 10"/>
<comment type="pathway">
    <text evidence="1 10">Nucleoside biosynthesis; alpha-ribazole biosynthesis; alpha-ribazole from 5,6-dimethylbenzimidazole: step 1/2.</text>
</comment>
<evidence type="ECO:0000256" key="5">
    <source>
        <dbReference type="ARBA" id="ARBA00022573"/>
    </source>
</evidence>
<evidence type="ECO:0000256" key="6">
    <source>
        <dbReference type="ARBA" id="ARBA00022676"/>
    </source>
</evidence>
<comment type="function">
    <text evidence="10">Catalyzes the synthesis of alpha-ribazole-5'-phosphate from nicotinate mononucleotide (NAMN) and 5,6-dimethylbenzimidazole (DMB).</text>
</comment>
<comment type="caution">
    <text evidence="11">The sequence shown here is derived from an EMBL/GenBank/DDBJ whole genome shotgun (WGS) entry which is preliminary data.</text>
</comment>
<dbReference type="Gene3D" id="1.10.1610.10">
    <property type="match status" value="1"/>
</dbReference>
<dbReference type="EMBL" id="BMYO01000009">
    <property type="protein sequence ID" value="GHD67941.1"/>
    <property type="molecule type" value="Genomic_DNA"/>
</dbReference>
<evidence type="ECO:0000256" key="9">
    <source>
        <dbReference type="ARBA" id="ARBA00047340"/>
    </source>
</evidence>
<keyword evidence="12" id="KW-1185">Reference proteome</keyword>
<dbReference type="HAMAP" id="MF_00230">
    <property type="entry name" value="CobT"/>
    <property type="match status" value="1"/>
</dbReference>
<dbReference type="PANTHER" id="PTHR43463">
    <property type="entry name" value="NICOTINATE-NUCLEOTIDE--DIMETHYLBENZIMIDAZOLE PHOSPHORIBOSYLTRANSFERASE"/>
    <property type="match status" value="1"/>
</dbReference>
<evidence type="ECO:0000256" key="1">
    <source>
        <dbReference type="ARBA" id="ARBA00005049"/>
    </source>
</evidence>
<feature type="active site" description="Proton acceptor" evidence="10">
    <location>
        <position position="313"/>
    </location>
</feature>
<gene>
    <name evidence="10 11" type="primary">cobT</name>
    <name evidence="11" type="ORF">GCM10007350_32370</name>
</gene>
<dbReference type="NCBIfam" id="NF000996">
    <property type="entry name" value="PRK00105.1"/>
    <property type="match status" value="1"/>
</dbReference>
<dbReference type="SUPFAM" id="SSF52733">
    <property type="entry name" value="Nicotinate mononucleotide:5,6-dimethylbenzimidazole phosphoribosyltransferase (CobT)"/>
    <property type="match status" value="1"/>
</dbReference>
<keyword evidence="6 10" id="KW-0328">Glycosyltransferase</keyword>
<dbReference type="InterPro" id="IPR036087">
    <property type="entry name" value="Nict_dMeBzImd_PRibTrfase_sf"/>
</dbReference>
<sequence>MSKIDPAVTAAALARQNTLTKPPGSLGRLEELAVWFAARQGNVVPSRLQPAIVVFAADHGVAAEGVSAFPAEVTGQMVTNFVTGGAAINVLAREAGAGLSIVDVGVAHDYPFPAQPVAPLFRTPVARGTRNLRREAAMSVAECTLAWNIGRETALEAIGRGKTVLIGGEMGIANTTAAACLAVALAGIGADEAVGSGTGIDDTRRVHKVAIVADAVARARAAGANSARDWLAEVGGLEIAALAGFYNAAAHAGVPVVLDGFISTAAALVAVRDDPGVADWLLASHCSHERGHRALLAALQLEPLVDLGLRLGEASGAALVLPLLQSALALHREMATFASAGVSDGGSAAQ</sequence>
<evidence type="ECO:0000256" key="7">
    <source>
        <dbReference type="ARBA" id="ARBA00022679"/>
    </source>
</evidence>
<reference evidence="12" key="1">
    <citation type="journal article" date="2019" name="Int. J. Syst. Evol. Microbiol.">
        <title>The Global Catalogue of Microorganisms (GCM) 10K type strain sequencing project: providing services to taxonomists for standard genome sequencing and annotation.</title>
        <authorList>
            <consortium name="The Broad Institute Genomics Platform"/>
            <consortium name="The Broad Institute Genome Sequencing Center for Infectious Disease"/>
            <person name="Wu L."/>
            <person name="Ma J."/>
        </authorList>
    </citation>
    <scope>NUCLEOTIDE SEQUENCE [LARGE SCALE GENOMIC DNA]</scope>
    <source>
        <strain evidence="12">KCTC 23701</strain>
    </source>
</reference>
<evidence type="ECO:0000256" key="8">
    <source>
        <dbReference type="ARBA" id="ARBA00030686"/>
    </source>
</evidence>
<dbReference type="InterPro" id="IPR017846">
    <property type="entry name" value="Nict_dMeBzImd_PRibTrfase_bact"/>
</dbReference>
<dbReference type="RefSeq" id="WP_189461953.1">
    <property type="nucleotide sequence ID" value="NZ_BMYO01000009.1"/>
</dbReference>
<evidence type="ECO:0000256" key="2">
    <source>
        <dbReference type="ARBA" id="ARBA00007110"/>
    </source>
</evidence>
<evidence type="ECO:0000256" key="10">
    <source>
        <dbReference type="HAMAP-Rule" id="MF_00230"/>
    </source>
</evidence>
<evidence type="ECO:0000313" key="12">
    <source>
        <dbReference type="Proteomes" id="UP000604737"/>
    </source>
</evidence>
<dbReference type="PANTHER" id="PTHR43463:SF1">
    <property type="entry name" value="NICOTINATE-NUCLEOTIDE--DIMETHYLBENZIMIDAZOLE PHOSPHORIBOSYLTRANSFERASE"/>
    <property type="match status" value="1"/>
</dbReference>
<dbReference type="Pfam" id="PF02277">
    <property type="entry name" value="DBI_PRT"/>
    <property type="match status" value="1"/>
</dbReference>
<proteinExistence type="inferred from homology"/>
<protein>
    <recommendedName>
        <fullName evidence="4 10">Nicotinate-nucleotide--dimethylbenzimidazole phosphoribosyltransferase</fullName>
        <shortName evidence="10">NN:DBI PRT</shortName>
        <ecNumber evidence="3 10">2.4.2.21</ecNumber>
    </recommendedName>
    <alternativeName>
        <fullName evidence="8 10">N(1)-alpha-phosphoribosyltransferase</fullName>
    </alternativeName>
</protein>
<keyword evidence="5 10" id="KW-0169">Cobalamin biosynthesis</keyword>
<dbReference type="GO" id="GO:0016757">
    <property type="term" value="F:glycosyltransferase activity"/>
    <property type="evidence" value="ECO:0007669"/>
    <property type="project" value="UniProtKB-KW"/>
</dbReference>
<organism evidence="11 12">
    <name type="scientific">Jeongeupia chitinilytica</name>
    <dbReference type="NCBI Taxonomy" id="1041641"/>
    <lineage>
        <taxon>Bacteria</taxon>
        <taxon>Pseudomonadati</taxon>
        <taxon>Pseudomonadota</taxon>
        <taxon>Betaproteobacteria</taxon>
        <taxon>Neisseriales</taxon>
        <taxon>Chitinibacteraceae</taxon>
        <taxon>Jeongeupia</taxon>
    </lineage>
</organism>